<evidence type="ECO:0000313" key="2">
    <source>
        <dbReference type="EMBL" id="TCW02085.1"/>
    </source>
</evidence>
<dbReference type="AlphaFoldDB" id="A0A4R3ZAP8"/>
<name>A0A4R3ZAP8_9FIRM</name>
<proteinExistence type="predicted"/>
<protein>
    <submittedName>
        <fullName evidence="2">Uncharacterized protein</fullName>
    </submittedName>
</protein>
<dbReference type="EMBL" id="SMCQ01000002">
    <property type="protein sequence ID" value="TCW02085.1"/>
    <property type="molecule type" value="Genomic_DNA"/>
</dbReference>
<comment type="caution">
    <text evidence="2">The sequence shown here is derived from an EMBL/GenBank/DDBJ whole genome shotgun (WGS) entry which is preliminary data.</text>
</comment>
<dbReference type="RefSeq" id="WP_066446154.1">
    <property type="nucleotide sequence ID" value="NZ_JANKBF010000003.1"/>
</dbReference>
<evidence type="ECO:0000313" key="3">
    <source>
        <dbReference type="Proteomes" id="UP000295515"/>
    </source>
</evidence>
<sequence length="126" mass="15077">MKKKKIPFSKRKVMAITWINEINKDESVNMIRSYRKKFKVDGLKAIDELQSLGVQLTLEEIEKEKRRLKKHEERQIKKKNRNHQEMEAIEQNEYFYYIAGYTSGGAAYGITWEEMGLEPFEDEKKE</sequence>
<dbReference type="Proteomes" id="UP000295515">
    <property type="component" value="Unassembled WGS sequence"/>
</dbReference>
<feature type="coiled-coil region" evidence="1">
    <location>
        <begin position="54"/>
        <end position="89"/>
    </location>
</feature>
<evidence type="ECO:0000256" key="1">
    <source>
        <dbReference type="SAM" id="Coils"/>
    </source>
</evidence>
<gene>
    <name evidence="2" type="ORF">EDD60_10248</name>
</gene>
<dbReference type="GeneID" id="98914292"/>
<accession>A0A4R3ZAP8</accession>
<organism evidence="2 3">
    <name type="scientific">Longibaculum muris</name>
    <dbReference type="NCBI Taxonomy" id="1796628"/>
    <lineage>
        <taxon>Bacteria</taxon>
        <taxon>Bacillati</taxon>
        <taxon>Bacillota</taxon>
        <taxon>Erysipelotrichia</taxon>
        <taxon>Erysipelotrichales</taxon>
        <taxon>Coprobacillaceae</taxon>
        <taxon>Longibaculum</taxon>
    </lineage>
</organism>
<reference evidence="2 3" key="1">
    <citation type="submission" date="2019-03" db="EMBL/GenBank/DDBJ databases">
        <title>Genomic Encyclopedia of Type Strains, Phase IV (KMG-IV): sequencing the most valuable type-strain genomes for metagenomic binning, comparative biology and taxonomic classification.</title>
        <authorList>
            <person name="Goeker M."/>
        </authorList>
    </citation>
    <scope>NUCLEOTIDE SEQUENCE [LARGE SCALE GENOMIC DNA]</scope>
    <source>
        <strain evidence="2 3">DSM 29487</strain>
    </source>
</reference>
<keyword evidence="1" id="KW-0175">Coiled coil</keyword>
<keyword evidence="3" id="KW-1185">Reference proteome</keyword>